<evidence type="ECO:0000256" key="1">
    <source>
        <dbReference type="SAM" id="MobiDB-lite"/>
    </source>
</evidence>
<gene>
    <name evidence="2" type="ordered locus">RD1_0797</name>
</gene>
<dbReference type="InterPro" id="IPR036397">
    <property type="entry name" value="RNaseH_sf"/>
</dbReference>
<sequence>MQKPRFTRFDLIAIDDQEYRFHSQNHDSVLFERLDVSGAIESFSYDQILTLKSSRSWSYQRDYFRNPNTSSEAGRTLSRLASLKTSVLAKVTFRENYCQVVRELHSAGVLKLREDSLEPNRPMIQIEVNERETARQTIGKKLRGGDELPNRKLPCSRTILEHYREWRDAGYSIEALIPKTSTGKVDRKYIDIEKEEFLRKCVAHHASAGKRLPMARTIEHTFEKFDEENERRESLGLRPLGTVSRSTIVRRIQAMDPFYVTFQREGAEAARRQFSSSSGGLQTLAPMERIEIDDWYCDVRSLLADLSMTTAIPANLLEQIPKGNRWVCCAIDTATRCILGLRIAKAPSAAEALRLLSMVVSDKSDIARQLGCEKNWPQHGGICDIATDSHSGFQSDVFRAAISTLHGTKLTLPLGKSELRSSIERVFGSMVTGVIPFLPGRTGSNPQDRGDYDSDKHAVLDDNDLLYILIHWVVDHYHYAPHRGLGGDCPAGRWEKLTKERFVPECPDAFEKRTALGVPLERTLQKRGLEICGNFYRSDETVCHFKETLSPTLNIRLDPDDIGAVSVEINNRWFEARCEHGDLDGVSLEEWKAEHELILQRYKDVELLNRKTRRSAIAAIKARCDQAIAKRLIPGSTTDNTAGIDAVQNQLFHGRSYEPLPETVSFNGAGGPFGTPISPDPSTVPAAEQTTELTIEDESKTSEDDAIDWPDGPSSSGWNLEDE</sequence>
<feature type="compositionally biased region" description="Polar residues" evidence="1">
    <location>
        <begin position="713"/>
        <end position="723"/>
    </location>
</feature>
<dbReference type="Proteomes" id="UP000007029">
    <property type="component" value="Chromosome"/>
</dbReference>
<dbReference type="HOGENOM" id="CLU_018861_0_0_5"/>
<dbReference type="AlphaFoldDB" id="Q16C18"/>
<reference evidence="2 3" key="1">
    <citation type="journal article" date="2007" name="J. Bacteriol.">
        <title>The complete genome sequence of Roseobacter denitrificans reveals a mixotrophic rather than photosynthetic metabolism.</title>
        <authorList>
            <person name="Swingley W.D."/>
            <person name="Sadekar S."/>
            <person name="Mastrian S.D."/>
            <person name="Matthies H.J."/>
            <person name="Hao J."/>
            <person name="Ramos H."/>
            <person name="Acharya C.R."/>
            <person name="Conrad A.L."/>
            <person name="Taylor H.L."/>
            <person name="Dejesa L.C."/>
            <person name="Shah M.K."/>
            <person name="O'huallachain M.E."/>
            <person name="Lince M.T."/>
            <person name="Blankenship R.E."/>
            <person name="Beatty J.T."/>
            <person name="Touchman J.W."/>
        </authorList>
    </citation>
    <scope>NUCLEOTIDE SEQUENCE [LARGE SCALE GENOMIC DNA]</scope>
    <source>
        <strain evidence="3">ATCC 33942 / OCh 114</strain>
    </source>
</reference>
<organism evidence="2 3">
    <name type="scientific">Roseobacter denitrificans (strain ATCC 33942 / OCh 114)</name>
    <name type="common">Erythrobacter sp. (strain OCh 114)</name>
    <name type="synonym">Roseobacter denitrificans</name>
    <dbReference type="NCBI Taxonomy" id="375451"/>
    <lineage>
        <taxon>Bacteria</taxon>
        <taxon>Pseudomonadati</taxon>
        <taxon>Pseudomonadota</taxon>
        <taxon>Alphaproteobacteria</taxon>
        <taxon>Rhodobacterales</taxon>
        <taxon>Roseobacteraceae</taxon>
        <taxon>Roseobacter</taxon>
    </lineage>
</organism>
<dbReference type="SUPFAM" id="SSF53098">
    <property type="entry name" value="Ribonuclease H-like"/>
    <property type="match status" value="1"/>
</dbReference>
<dbReference type="GO" id="GO:0003676">
    <property type="term" value="F:nucleic acid binding"/>
    <property type="evidence" value="ECO:0007669"/>
    <property type="project" value="InterPro"/>
</dbReference>
<evidence type="ECO:0000313" key="3">
    <source>
        <dbReference type="Proteomes" id="UP000007029"/>
    </source>
</evidence>
<accession>Q16C18</accession>
<dbReference type="RefSeq" id="WP_011567097.1">
    <property type="nucleotide sequence ID" value="NC_008209.1"/>
</dbReference>
<proteinExistence type="predicted"/>
<feature type="region of interest" description="Disordered" evidence="1">
    <location>
        <begin position="664"/>
        <end position="723"/>
    </location>
</feature>
<dbReference type="STRING" id="375451.RD1_0797"/>
<dbReference type="eggNOG" id="COG2801">
    <property type="taxonomic scope" value="Bacteria"/>
</dbReference>
<dbReference type="Gene3D" id="3.30.420.10">
    <property type="entry name" value="Ribonuclease H-like superfamily/Ribonuclease H"/>
    <property type="match status" value="1"/>
</dbReference>
<keyword evidence="3" id="KW-1185">Reference proteome</keyword>
<dbReference type="KEGG" id="rde:RD1_0797"/>
<evidence type="ECO:0000313" key="2">
    <source>
        <dbReference type="EMBL" id="ABG30475.1"/>
    </source>
</evidence>
<dbReference type="EMBL" id="CP000362">
    <property type="protein sequence ID" value="ABG30475.1"/>
    <property type="molecule type" value="Genomic_DNA"/>
</dbReference>
<dbReference type="InterPro" id="IPR012337">
    <property type="entry name" value="RNaseH-like_sf"/>
</dbReference>
<name>Q16C18_ROSDO</name>
<protein>
    <submittedName>
        <fullName evidence="2">Transposase, putative</fullName>
    </submittedName>
</protein>